<evidence type="ECO:0000313" key="2">
    <source>
        <dbReference type="Proteomes" id="UP001380953"/>
    </source>
</evidence>
<gene>
    <name evidence="1" type="ORF">WKI47_08820</name>
</gene>
<comment type="caution">
    <text evidence="1">The sequence shown here is derived from an EMBL/GenBank/DDBJ whole genome shotgun (WGS) entry which is preliminary data.</text>
</comment>
<sequence>MKSMSAEQEESLGIKAVHHEMDNGEKRFRLVGSDGSSYIRTESAADGAWQNSHFHERM</sequence>
<name>A0ACC6PAP5_9BACL</name>
<reference evidence="1" key="1">
    <citation type="submission" date="2024-03" db="EMBL/GenBank/DDBJ databases">
        <title>Whole genome sequecning of epiphytes from Marcgravia umbellata leaves.</title>
        <authorList>
            <person name="Kumar G."/>
            <person name="Savka M.A."/>
        </authorList>
    </citation>
    <scope>NUCLEOTIDE SEQUENCE</scope>
    <source>
        <strain evidence="1">RIT_BL5</strain>
    </source>
</reference>
<accession>A0ACC6PAP5</accession>
<dbReference type="Proteomes" id="UP001380953">
    <property type="component" value="Unassembled WGS sequence"/>
</dbReference>
<protein>
    <submittedName>
        <fullName evidence="1">Uncharacterized protein</fullName>
    </submittedName>
</protein>
<proteinExistence type="predicted"/>
<evidence type="ECO:0000313" key="1">
    <source>
        <dbReference type="EMBL" id="MEJ8303998.1"/>
    </source>
</evidence>
<organism evidence="1 2">
    <name type="scientific">Saccharibacillus sacchari</name>
    <dbReference type="NCBI Taxonomy" id="456493"/>
    <lineage>
        <taxon>Bacteria</taxon>
        <taxon>Bacillati</taxon>
        <taxon>Bacillota</taxon>
        <taxon>Bacilli</taxon>
        <taxon>Bacillales</taxon>
        <taxon>Paenibacillaceae</taxon>
        <taxon>Saccharibacillus</taxon>
    </lineage>
</organism>
<dbReference type="EMBL" id="JBBKAR010000031">
    <property type="protein sequence ID" value="MEJ8303998.1"/>
    <property type="molecule type" value="Genomic_DNA"/>
</dbReference>
<keyword evidence="2" id="KW-1185">Reference proteome</keyword>